<protein>
    <submittedName>
        <fullName evidence="1">DUF503 domain-containing protein</fullName>
    </submittedName>
</protein>
<dbReference type="Proteomes" id="UP001254165">
    <property type="component" value="Unassembled WGS sequence"/>
</dbReference>
<dbReference type="PANTHER" id="PTHR36441">
    <property type="entry name" value="HYPOTHETICAL CYTOSOLIC PROTEIN"/>
    <property type="match status" value="1"/>
</dbReference>
<dbReference type="RefSeq" id="WP_315623937.1">
    <property type="nucleotide sequence ID" value="NZ_JAUHMF010000001.1"/>
</dbReference>
<gene>
    <name evidence="1" type="ORF">QYE77_03325</name>
</gene>
<accession>A0ABU3NKA4</accession>
<keyword evidence="2" id="KW-1185">Reference proteome</keyword>
<reference evidence="1 2" key="1">
    <citation type="submission" date="2023-07" db="EMBL/GenBank/DDBJ databases">
        <title>Novel species of Thermanaerothrix with wide hydrolytic capabilities.</title>
        <authorList>
            <person name="Zayulina K.S."/>
            <person name="Podosokorskaya O.A."/>
            <person name="Elcheninov A.G."/>
        </authorList>
    </citation>
    <scope>NUCLEOTIDE SEQUENCE [LARGE SCALE GENOMIC DNA]</scope>
    <source>
        <strain evidence="1 2">4228-RoL</strain>
    </source>
</reference>
<evidence type="ECO:0000313" key="1">
    <source>
        <dbReference type="EMBL" id="MDT8897284.1"/>
    </source>
</evidence>
<dbReference type="PANTHER" id="PTHR36441:SF1">
    <property type="entry name" value="DUF503 DOMAIN-CONTAINING PROTEIN"/>
    <property type="match status" value="1"/>
</dbReference>
<dbReference type="EMBL" id="JAUHMF010000001">
    <property type="protein sequence ID" value="MDT8897284.1"/>
    <property type="molecule type" value="Genomic_DNA"/>
</dbReference>
<dbReference type="SUPFAM" id="SSF103007">
    <property type="entry name" value="Hypothetical protein TT1725"/>
    <property type="match status" value="1"/>
</dbReference>
<dbReference type="Gene3D" id="3.30.70.1120">
    <property type="entry name" value="TT1725-like"/>
    <property type="match status" value="1"/>
</dbReference>
<proteinExistence type="predicted"/>
<sequence length="93" mass="10613">MIGVLTMHLHLPTCLSLKEKRSRLKPLLHRLHREFNISAAEVDCHDTWQEAVIACALVSNDTAHAHSVLQKVVNFTAVNWPDMDILEHHIECL</sequence>
<dbReference type="InterPro" id="IPR007546">
    <property type="entry name" value="DUF503"/>
</dbReference>
<comment type="caution">
    <text evidence="1">The sequence shown here is derived from an EMBL/GenBank/DDBJ whole genome shotgun (WGS) entry which is preliminary data.</text>
</comment>
<evidence type="ECO:0000313" key="2">
    <source>
        <dbReference type="Proteomes" id="UP001254165"/>
    </source>
</evidence>
<dbReference type="Pfam" id="PF04456">
    <property type="entry name" value="DUF503"/>
    <property type="match status" value="1"/>
</dbReference>
<organism evidence="1 2">
    <name type="scientific">Thermanaerothrix solaris</name>
    <dbReference type="NCBI Taxonomy" id="3058434"/>
    <lineage>
        <taxon>Bacteria</taxon>
        <taxon>Bacillati</taxon>
        <taxon>Chloroflexota</taxon>
        <taxon>Anaerolineae</taxon>
        <taxon>Anaerolineales</taxon>
        <taxon>Anaerolineaceae</taxon>
        <taxon>Thermanaerothrix</taxon>
    </lineage>
</organism>
<dbReference type="InterPro" id="IPR036746">
    <property type="entry name" value="TT1725-like_sf"/>
</dbReference>
<name>A0ABU3NKA4_9CHLR</name>